<protein>
    <submittedName>
        <fullName evidence="4">Beta-lactamase family protein</fullName>
    </submittedName>
</protein>
<dbReference type="Pfam" id="PF00144">
    <property type="entry name" value="Beta-lactamase"/>
    <property type="match status" value="1"/>
</dbReference>
<dbReference type="SUPFAM" id="SSF56601">
    <property type="entry name" value="beta-lactamase/transpeptidase-like"/>
    <property type="match status" value="1"/>
</dbReference>
<evidence type="ECO:0000313" key="4">
    <source>
        <dbReference type="EMBL" id="NNT72130.1"/>
    </source>
</evidence>
<feature type="domain" description="Beta-lactamase-related" evidence="3">
    <location>
        <begin position="24"/>
        <end position="337"/>
    </location>
</feature>
<dbReference type="PANTHER" id="PTHR46825">
    <property type="entry name" value="D-ALANYL-D-ALANINE-CARBOXYPEPTIDASE/ENDOPEPTIDASE AMPH"/>
    <property type="match status" value="1"/>
</dbReference>
<evidence type="ECO:0000259" key="3">
    <source>
        <dbReference type="Pfam" id="PF00144"/>
    </source>
</evidence>
<keyword evidence="5" id="KW-1185">Reference proteome</keyword>
<dbReference type="PANTHER" id="PTHR46825:SF11">
    <property type="entry name" value="PENICILLIN-BINDING PROTEIN 4"/>
    <property type="match status" value="1"/>
</dbReference>
<evidence type="ECO:0000313" key="5">
    <source>
        <dbReference type="Proteomes" id="UP000536509"/>
    </source>
</evidence>
<reference evidence="4 5" key="1">
    <citation type="submission" date="2020-05" db="EMBL/GenBank/DDBJ databases">
        <title>Draft genome of Flavobacterium sp. IMCC34852.</title>
        <authorList>
            <person name="Song J."/>
            <person name="Cho J.-C."/>
        </authorList>
    </citation>
    <scope>NUCLEOTIDE SEQUENCE [LARGE SCALE GENOMIC DNA]</scope>
    <source>
        <strain evidence="4 5">IMCC34852</strain>
    </source>
</reference>
<keyword evidence="2" id="KW-0472">Membrane</keyword>
<proteinExistence type="predicted"/>
<dbReference type="AlphaFoldDB" id="A0A7Y3R9S5"/>
<dbReference type="RefSeq" id="WP_171222304.1">
    <property type="nucleotide sequence ID" value="NZ_CP121446.1"/>
</dbReference>
<dbReference type="InterPro" id="IPR001466">
    <property type="entry name" value="Beta-lactam-related"/>
</dbReference>
<name>A0A7Y3R9S5_9FLAO</name>
<dbReference type="Proteomes" id="UP000536509">
    <property type="component" value="Unassembled WGS sequence"/>
</dbReference>
<comment type="caution">
    <text evidence="4">The sequence shown here is derived from an EMBL/GenBank/DDBJ whole genome shotgun (WGS) entry which is preliminary data.</text>
</comment>
<gene>
    <name evidence="4" type="ORF">HKT18_07890</name>
</gene>
<dbReference type="InterPro" id="IPR012338">
    <property type="entry name" value="Beta-lactam/transpept-like"/>
</dbReference>
<comment type="subcellular location">
    <subcellularLocation>
        <location evidence="1">Membrane</location>
    </subcellularLocation>
</comment>
<evidence type="ECO:0000256" key="1">
    <source>
        <dbReference type="ARBA" id="ARBA00004370"/>
    </source>
</evidence>
<dbReference type="InterPro" id="IPR050491">
    <property type="entry name" value="AmpC-like"/>
</dbReference>
<evidence type="ECO:0000256" key="2">
    <source>
        <dbReference type="ARBA" id="ARBA00023136"/>
    </source>
</evidence>
<dbReference type="EMBL" id="JABEVX010000003">
    <property type="protein sequence ID" value="NNT72130.1"/>
    <property type="molecule type" value="Genomic_DNA"/>
</dbReference>
<accession>A0A7Y3R9S5</accession>
<dbReference type="GO" id="GO:0016020">
    <property type="term" value="C:membrane"/>
    <property type="evidence" value="ECO:0007669"/>
    <property type="project" value="UniProtKB-SubCell"/>
</dbReference>
<organism evidence="4 5">
    <name type="scientific">Flavobacterium rivulicola</name>
    <dbReference type="NCBI Taxonomy" id="2732161"/>
    <lineage>
        <taxon>Bacteria</taxon>
        <taxon>Pseudomonadati</taxon>
        <taxon>Bacteroidota</taxon>
        <taxon>Flavobacteriia</taxon>
        <taxon>Flavobacteriales</taxon>
        <taxon>Flavobacteriaceae</taxon>
        <taxon>Flavobacterium</taxon>
    </lineage>
</organism>
<sequence length="348" mass="39679">MKEKILIISSLLFFLITYGQTNKFQSIMEQYHKEKNFSGVILVATEGKIDYLSSIGMANRETNIPLTPQSKFKIASMTKAFTAVLVMKLYEEGKIELNQTIGFYLSTYKGEAKDKVTIHHLLTYASGIENLAEPIGMKSYQEKLTLDEYIDQYCSGKLISSPGEKSTYSNTEYIILHKIIESVSHKKYEDLLNEIIIKPLKMNNTGVLQSDKIMNSLTNSYTFDTQTKSFVKEEPYYIENYFGAGNMYSTAQDMLLFNNAFFGNKILSDNTTNKMLEINENLGYTAYGFWGSTGWGTFNEKFYYRTGGILGSCSNWINTLEKKKTIIILSNTDATNLYEMSAEIYQID</sequence>
<dbReference type="Gene3D" id="3.40.710.10">
    <property type="entry name" value="DD-peptidase/beta-lactamase superfamily"/>
    <property type="match status" value="1"/>
</dbReference>